<dbReference type="SUPFAM" id="SSF81321">
    <property type="entry name" value="Family A G protein-coupled receptor-like"/>
    <property type="match status" value="1"/>
</dbReference>
<dbReference type="KEGG" id="els:105020434"/>
<dbReference type="GO" id="GO:0004930">
    <property type="term" value="F:G protein-coupled receptor activity"/>
    <property type="evidence" value="ECO:0007669"/>
    <property type="project" value="UniProtKB-KW"/>
</dbReference>
<dbReference type="AlphaFoldDB" id="A0A3P8XTB2"/>
<evidence type="ECO:0000256" key="6">
    <source>
        <dbReference type="ARBA" id="ARBA00023170"/>
    </source>
</evidence>
<keyword evidence="2 9" id="KW-0812">Transmembrane</keyword>
<protein>
    <recommendedName>
        <fullName evidence="11">G-protein coupled receptors family 1 profile domain-containing protein</fullName>
    </recommendedName>
</protein>
<evidence type="ECO:0000256" key="5">
    <source>
        <dbReference type="ARBA" id="ARBA00023136"/>
    </source>
</evidence>
<dbReference type="Gene3D" id="1.20.1070.10">
    <property type="entry name" value="Rhodopsin 7-helix transmembrane proteins"/>
    <property type="match status" value="1"/>
</dbReference>
<organism evidence="12 13">
    <name type="scientific">Esox lucius</name>
    <name type="common">Northern pike</name>
    <dbReference type="NCBI Taxonomy" id="8010"/>
    <lineage>
        <taxon>Eukaryota</taxon>
        <taxon>Metazoa</taxon>
        <taxon>Chordata</taxon>
        <taxon>Craniata</taxon>
        <taxon>Vertebrata</taxon>
        <taxon>Euteleostomi</taxon>
        <taxon>Actinopterygii</taxon>
        <taxon>Neopterygii</taxon>
        <taxon>Teleostei</taxon>
        <taxon>Protacanthopterygii</taxon>
        <taxon>Esociformes</taxon>
        <taxon>Esocidae</taxon>
        <taxon>Esox</taxon>
    </lineage>
</organism>
<reference evidence="12" key="2">
    <citation type="submission" date="2020-02" db="EMBL/GenBank/DDBJ databases">
        <title>Esox lucius (northern pike) genome, fEsoLuc1, primary haplotype.</title>
        <authorList>
            <person name="Myers G."/>
            <person name="Karagic N."/>
            <person name="Meyer A."/>
            <person name="Pippel M."/>
            <person name="Reichard M."/>
            <person name="Winkler S."/>
            <person name="Tracey A."/>
            <person name="Sims Y."/>
            <person name="Howe K."/>
            <person name="Rhie A."/>
            <person name="Formenti G."/>
            <person name="Durbin R."/>
            <person name="Fedrigo O."/>
            <person name="Jarvis E.D."/>
        </authorList>
    </citation>
    <scope>NUCLEOTIDE SEQUENCE [LARGE SCALE GENOMIC DNA]</scope>
</reference>
<dbReference type="PROSITE" id="PS00237">
    <property type="entry name" value="G_PROTEIN_RECEP_F1_1"/>
    <property type="match status" value="1"/>
</dbReference>
<feature type="domain" description="G-protein coupled receptors family 1 profile" evidence="11">
    <location>
        <begin position="38"/>
        <end position="272"/>
    </location>
</feature>
<dbReference type="Proteomes" id="UP000265140">
    <property type="component" value="Chromosome 3"/>
</dbReference>
<feature type="transmembrane region" description="Helical" evidence="10">
    <location>
        <begin position="59"/>
        <end position="78"/>
    </location>
</feature>
<dbReference type="PANTHER" id="PTHR24232:SF101">
    <property type="entry name" value="G-PROTEIN COUPLED RECEPTOR 35-LIKE"/>
    <property type="match status" value="1"/>
</dbReference>
<dbReference type="RefSeq" id="XP_028974686.1">
    <property type="nucleotide sequence ID" value="XM_029118853.2"/>
</dbReference>
<feature type="transmembrane region" description="Helical" evidence="10">
    <location>
        <begin position="26"/>
        <end position="47"/>
    </location>
</feature>
<dbReference type="PRINTS" id="PR00237">
    <property type="entry name" value="GPCRRHODOPSN"/>
</dbReference>
<evidence type="ECO:0000256" key="3">
    <source>
        <dbReference type="ARBA" id="ARBA00022989"/>
    </source>
</evidence>
<keyword evidence="4 9" id="KW-0297">G-protein coupled receptor</keyword>
<accession>A0A3P8XTB2</accession>
<dbReference type="Pfam" id="PF00001">
    <property type="entry name" value="7tm_1"/>
    <property type="match status" value="1"/>
</dbReference>
<dbReference type="Bgee" id="ENSELUG00000007791">
    <property type="expression patterns" value="Expressed in digestive tract and 9 other cell types or tissues"/>
</dbReference>
<evidence type="ECO:0000313" key="13">
    <source>
        <dbReference type="Proteomes" id="UP000265140"/>
    </source>
</evidence>
<dbReference type="PROSITE" id="PS50262">
    <property type="entry name" value="G_PROTEIN_RECEP_F1_2"/>
    <property type="match status" value="1"/>
</dbReference>
<feature type="transmembrane region" description="Helical" evidence="10">
    <location>
        <begin position="176"/>
        <end position="204"/>
    </location>
</feature>
<dbReference type="InParanoid" id="A0A3P8XTB2"/>
<dbReference type="GeneID" id="105020434"/>
<keyword evidence="5 10" id="KW-0472">Membrane</keyword>
<comment type="similarity">
    <text evidence="9">Belongs to the G-protein coupled receptor 1 family.</text>
</comment>
<proteinExistence type="inferred from homology"/>
<dbReference type="GO" id="GO:0035025">
    <property type="term" value="P:positive regulation of Rho protein signal transduction"/>
    <property type="evidence" value="ECO:0007669"/>
    <property type="project" value="TreeGrafter"/>
</dbReference>
<feature type="transmembrane region" description="Helical" evidence="10">
    <location>
        <begin position="93"/>
        <end position="114"/>
    </location>
</feature>
<dbReference type="GeneTree" id="ENSGT01040000240444"/>
<keyword evidence="8 9" id="KW-0807">Transducer</keyword>
<feature type="transmembrane region" description="Helical" evidence="10">
    <location>
        <begin position="252"/>
        <end position="276"/>
    </location>
</feature>
<reference evidence="12" key="4">
    <citation type="submission" date="2025-09" db="UniProtKB">
        <authorList>
            <consortium name="Ensembl"/>
        </authorList>
    </citation>
    <scope>IDENTIFICATION</scope>
</reference>
<dbReference type="OrthoDB" id="6086428at2759"/>
<reference evidence="13" key="1">
    <citation type="journal article" date="2014" name="PLoS ONE">
        <title>The genome and linkage map of the northern pike (Esox lucius): conserved synteny revealed between the salmonid sister group and the Neoteleostei.</title>
        <authorList>
            <person name="Rondeau E.B."/>
            <person name="Minkley D.R."/>
            <person name="Leong J.S."/>
            <person name="Messmer A.M."/>
            <person name="Jantzen J.R."/>
            <person name="von Schalburg K.R."/>
            <person name="Lemon C."/>
            <person name="Bird N.H."/>
            <person name="Koop B.F."/>
        </authorList>
    </citation>
    <scope>NUCLEOTIDE SEQUENCE</scope>
</reference>
<dbReference type="OMA" id="QEDWICK"/>
<evidence type="ECO:0000256" key="7">
    <source>
        <dbReference type="ARBA" id="ARBA00023180"/>
    </source>
</evidence>
<feature type="transmembrane region" description="Helical" evidence="10">
    <location>
        <begin position="216"/>
        <end position="240"/>
    </location>
</feature>
<evidence type="ECO:0000259" key="11">
    <source>
        <dbReference type="PROSITE" id="PS50262"/>
    </source>
</evidence>
<name>A0A3P8XTB2_ESOLU</name>
<evidence type="ECO:0000256" key="9">
    <source>
        <dbReference type="RuleBase" id="RU000688"/>
    </source>
</evidence>
<dbReference type="GO" id="GO:0007200">
    <property type="term" value="P:phospholipase C-activating G protein-coupled receptor signaling pathway"/>
    <property type="evidence" value="ECO:0007669"/>
    <property type="project" value="TreeGrafter"/>
</dbReference>
<evidence type="ECO:0000313" key="12">
    <source>
        <dbReference type="Ensembl" id="ENSELUP00000006989.1"/>
    </source>
</evidence>
<dbReference type="GO" id="GO:0005886">
    <property type="term" value="C:plasma membrane"/>
    <property type="evidence" value="ECO:0007669"/>
    <property type="project" value="TreeGrafter"/>
</dbReference>
<keyword evidence="3 10" id="KW-1133">Transmembrane helix</keyword>
<reference evidence="12" key="3">
    <citation type="submission" date="2025-08" db="UniProtKB">
        <authorList>
            <consortium name="Ensembl"/>
        </authorList>
    </citation>
    <scope>IDENTIFICATION</scope>
</reference>
<evidence type="ECO:0000256" key="8">
    <source>
        <dbReference type="ARBA" id="ARBA00023224"/>
    </source>
</evidence>
<keyword evidence="13" id="KW-1185">Reference proteome</keyword>
<dbReference type="InterPro" id="IPR017452">
    <property type="entry name" value="GPCR_Rhodpsn_7TM"/>
</dbReference>
<comment type="subcellular location">
    <subcellularLocation>
        <location evidence="1">Membrane</location>
        <topology evidence="1">Multi-pass membrane protein</topology>
    </subcellularLocation>
</comment>
<keyword evidence="7" id="KW-0325">Glycoprotein</keyword>
<evidence type="ECO:0000256" key="4">
    <source>
        <dbReference type="ARBA" id="ARBA00023040"/>
    </source>
</evidence>
<evidence type="ECO:0000256" key="10">
    <source>
        <dbReference type="SAM" id="Phobius"/>
    </source>
</evidence>
<sequence>MTEITQAVNNTCNKESPSNMKVLQGLAYLSVFLVGLVLNIVALSVFFAKRATWTGTHIYMLNLSVADCALILFLPFRIYDSFLCLSNLNLCSILISIHYINMYASIFTVTAISIHRYVAVKFPFQTRAWHSKKVARFVCGAVWIIVLAISIMFSIANSPSHLSSCFERREKMPVELLVVLEVLGYLVPLFIIMFCSIQIILVLLKKKNEDITLEKNIVGIVTANLIVFVVCFTPIHVGYLLRYLDSDNSYNIIWLVCEWIATTNCTFDSISYYYLLKVFYSEASKR</sequence>
<evidence type="ECO:0000256" key="2">
    <source>
        <dbReference type="ARBA" id="ARBA00022692"/>
    </source>
</evidence>
<feature type="transmembrane region" description="Helical" evidence="10">
    <location>
        <begin position="134"/>
        <end position="156"/>
    </location>
</feature>
<dbReference type="Ensembl" id="ENSELUT00000008024.3">
    <property type="protein sequence ID" value="ENSELUP00000006989.1"/>
    <property type="gene ID" value="ENSELUG00000007791.3"/>
</dbReference>
<evidence type="ECO:0000256" key="1">
    <source>
        <dbReference type="ARBA" id="ARBA00004141"/>
    </source>
</evidence>
<keyword evidence="6 9" id="KW-0675">Receptor</keyword>
<dbReference type="InterPro" id="IPR000276">
    <property type="entry name" value="GPCR_Rhodpsn"/>
</dbReference>
<dbReference type="PANTHER" id="PTHR24232">
    <property type="entry name" value="G-PROTEIN COUPLED RECEPTOR"/>
    <property type="match status" value="1"/>
</dbReference>